<accession>A0A4Z0HCI1</accession>
<proteinExistence type="predicted"/>
<name>A0A4Z0HCI1_9ACTN</name>
<dbReference type="EMBL" id="SRID01000058">
    <property type="protein sequence ID" value="TGB13902.1"/>
    <property type="molecule type" value="Genomic_DNA"/>
</dbReference>
<keyword evidence="3" id="KW-1185">Reference proteome</keyword>
<organism evidence="2 3">
    <name type="scientific">Streptomyces palmae</name>
    <dbReference type="NCBI Taxonomy" id="1701085"/>
    <lineage>
        <taxon>Bacteria</taxon>
        <taxon>Bacillati</taxon>
        <taxon>Actinomycetota</taxon>
        <taxon>Actinomycetes</taxon>
        <taxon>Kitasatosporales</taxon>
        <taxon>Streptomycetaceae</taxon>
        <taxon>Streptomyces</taxon>
    </lineage>
</organism>
<gene>
    <name evidence="2" type="ORF">E4099_09375</name>
</gene>
<dbReference type="AlphaFoldDB" id="A0A4Z0HCI1"/>
<reference evidence="2 3" key="1">
    <citation type="submission" date="2019-03" db="EMBL/GenBank/DDBJ databases">
        <authorList>
            <person name="Gonzalez-Pimentel J.L."/>
        </authorList>
    </citation>
    <scope>NUCLEOTIDE SEQUENCE [LARGE SCALE GENOMIC DNA]</scope>
    <source>
        <strain evidence="2 3">JCM 31289</strain>
    </source>
</reference>
<evidence type="ECO:0000256" key="1">
    <source>
        <dbReference type="SAM" id="MobiDB-lite"/>
    </source>
</evidence>
<feature type="region of interest" description="Disordered" evidence="1">
    <location>
        <begin position="1"/>
        <end position="21"/>
    </location>
</feature>
<feature type="region of interest" description="Disordered" evidence="1">
    <location>
        <begin position="43"/>
        <end position="69"/>
    </location>
</feature>
<evidence type="ECO:0000313" key="3">
    <source>
        <dbReference type="Proteomes" id="UP000297948"/>
    </source>
</evidence>
<evidence type="ECO:0000313" key="2">
    <source>
        <dbReference type="EMBL" id="TGB13902.1"/>
    </source>
</evidence>
<protein>
    <submittedName>
        <fullName evidence="2">Uncharacterized protein</fullName>
    </submittedName>
</protein>
<dbReference type="Proteomes" id="UP000297948">
    <property type="component" value="Unassembled WGS sequence"/>
</dbReference>
<dbReference type="RefSeq" id="WP_135338507.1">
    <property type="nucleotide sequence ID" value="NZ_JBHLTX010000036.1"/>
</dbReference>
<sequence>MRSAARPDTHPPAALRRARSRRTRLAGPLLAAGLLLAATGCGSDGDSGTRPGAAGASKGGTAGPEPAGASSTVGLKVCSLVDFQPLLETVQGKFSVAPKDIKPGYGSDPGGPQCPAQLARRDGRTDFTGQLHLSVVPYGSEKEASGSFDWRMAGVRKGQGVSVRNLDGAWAKGTLASGGSNSSRISYALLRDGSLLYKAQLTWQAISGTKDIGFTAADVDTRIVDLVKELYTAVNPGKGAADGS</sequence>
<comment type="caution">
    <text evidence="2">The sequence shown here is derived from an EMBL/GenBank/DDBJ whole genome shotgun (WGS) entry which is preliminary data.</text>
</comment>